<dbReference type="AlphaFoldDB" id="A0A916UNI3"/>
<feature type="binding site" evidence="15">
    <location>
        <position position="167"/>
    </location>
    <ligand>
        <name>Zn(2+)</name>
        <dbReference type="ChEBI" id="CHEBI:29105"/>
        <label>1</label>
    </ligand>
</feature>
<dbReference type="SUPFAM" id="SSF53187">
    <property type="entry name" value="Zn-dependent exopeptidases"/>
    <property type="match status" value="1"/>
</dbReference>
<dbReference type="InterPro" id="IPR036264">
    <property type="entry name" value="Bact_exopeptidase_dim_dom"/>
</dbReference>
<comment type="catalytic activity">
    <reaction evidence="14 15">
        <text>N-succinyl-(2S,6S)-2,6-diaminopimelate + H2O = (2S,6S)-2,6-diaminopimelate + succinate</text>
        <dbReference type="Rhea" id="RHEA:22608"/>
        <dbReference type="ChEBI" id="CHEBI:15377"/>
        <dbReference type="ChEBI" id="CHEBI:30031"/>
        <dbReference type="ChEBI" id="CHEBI:57609"/>
        <dbReference type="ChEBI" id="CHEBI:58087"/>
        <dbReference type="EC" id="3.5.1.18"/>
    </reaction>
</comment>
<dbReference type="CDD" id="cd03891">
    <property type="entry name" value="M20_DapE_proteobac"/>
    <property type="match status" value="1"/>
</dbReference>
<feature type="binding site" evidence="15">
    <location>
        <position position="71"/>
    </location>
    <ligand>
        <name>Zn(2+)</name>
        <dbReference type="ChEBI" id="CHEBI:29105"/>
        <label>1</label>
    </ligand>
</feature>
<keyword evidence="6 15" id="KW-0028">Amino-acid biosynthesis</keyword>
<dbReference type="Pfam" id="PF07687">
    <property type="entry name" value="M20_dimer"/>
    <property type="match status" value="1"/>
</dbReference>
<dbReference type="EC" id="3.5.1.18" evidence="4 15"/>
<comment type="function">
    <text evidence="15">Catalyzes the hydrolysis of N-succinyl-L,L-diaminopimelic acid (SDAP), forming succinate and LL-2,6-diaminopimelate (DAP), an intermediate involved in the bacterial biosynthesis of lysine and meso-diaminopimelic acid, an essential component of bacterial cell walls.</text>
</comment>
<evidence type="ECO:0000259" key="16">
    <source>
        <dbReference type="Pfam" id="PF07687"/>
    </source>
</evidence>
<evidence type="ECO:0000256" key="8">
    <source>
        <dbReference type="ARBA" id="ARBA00022801"/>
    </source>
</evidence>
<comment type="pathway">
    <text evidence="1 15">Amino-acid biosynthesis; L-lysine biosynthesis via DAP pathway; LL-2,6-diaminopimelate from (S)-tetrahydrodipicolinate (succinylase route): step 3/3.</text>
</comment>
<dbReference type="InterPro" id="IPR001261">
    <property type="entry name" value="ArgE/DapE_CS"/>
</dbReference>
<dbReference type="EMBL" id="BMGG01000008">
    <property type="protein sequence ID" value="GGC79984.1"/>
    <property type="molecule type" value="Genomic_DNA"/>
</dbReference>
<evidence type="ECO:0000256" key="11">
    <source>
        <dbReference type="ARBA" id="ARBA00023154"/>
    </source>
</evidence>
<keyword evidence="8 15" id="KW-0378">Hydrolase</keyword>
<dbReference type="Gene3D" id="3.40.630.10">
    <property type="entry name" value="Zn peptidases"/>
    <property type="match status" value="2"/>
</dbReference>
<evidence type="ECO:0000313" key="18">
    <source>
        <dbReference type="Proteomes" id="UP000637002"/>
    </source>
</evidence>
<dbReference type="HAMAP" id="MF_01690">
    <property type="entry name" value="DapE"/>
    <property type="match status" value="1"/>
</dbReference>
<dbReference type="GO" id="GO:0006526">
    <property type="term" value="P:L-arginine biosynthetic process"/>
    <property type="evidence" value="ECO:0007669"/>
    <property type="project" value="TreeGrafter"/>
</dbReference>
<feature type="binding site" evidence="15">
    <location>
        <position position="104"/>
    </location>
    <ligand>
        <name>Zn(2+)</name>
        <dbReference type="ChEBI" id="CHEBI:29105"/>
        <label>1</label>
    </ligand>
</feature>
<dbReference type="Proteomes" id="UP000637002">
    <property type="component" value="Unassembled WGS sequence"/>
</dbReference>
<feature type="binding site" evidence="15">
    <location>
        <position position="355"/>
    </location>
    <ligand>
        <name>Zn(2+)</name>
        <dbReference type="ChEBI" id="CHEBI:29105"/>
        <label>2</label>
    </ligand>
</feature>
<feature type="active site" evidence="15">
    <location>
        <position position="73"/>
    </location>
</feature>
<evidence type="ECO:0000256" key="14">
    <source>
        <dbReference type="ARBA" id="ARBA00051301"/>
    </source>
</evidence>
<evidence type="ECO:0000256" key="2">
    <source>
        <dbReference type="ARBA" id="ARBA00006746"/>
    </source>
</evidence>
<dbReference type="GO" id="GO:0008777">
    <property type="term" value="F:acetylornithine deacetylase activity"/>
    <property type="evidence" value="ECO:0007669"/>
    <property type="project" value="TreeGrafter"/>
</dbReference>
<keyword evidence="7 15" id="KW-0479">Metal-binding</keyword>
<evidence type="ECO:0000256" key="12">
    <source>
        <dbReference type="ARBA" id="ARBA00023285"/>
    </source>
</evidence>
<dbReference type="PANTHER" id="PTHR43808:SF31">
    <property type="entry name" value="N-ACETYL-L-CITRULLINE DEACETYLASE"/>
    <property type="match status" value="1"/>
</dbReference>
<keyword evidence="9 15" id="KW-0862">Zinc</keyword>
<dbReference type="RefSeq" id="WP_188611190.1">
    <property type="nucleotide sequence ID" value="NZ_BMGG01000008.1"/>
</dbReference>
<dbReference type="InterPro" id="IPR011650">
    <property type="entry name" value="Peptidase_M20_dimer"/>
</dbReference>
<dbReference type="NCBIfam" id="NF009557">
    <property type="entry name" value="PRK13009.1"/>
    <property type="match status" value="1"/>
</dbReference>
<evidence type="ECO:0000256" key="4">
    <source>
        <dbReference type="ARBA" id="ARBA00011921"/>
    </source>
</evidence>
<comment type="cofactor">
    <cofactor evidence="15">
        <name>Zn(2+)</name>
        <dbReference type="ChEBI" id="CHEBI:29105"/>
    </cofactor>
    <cofactor evidence="15">
        <name>Co(2+)</name>
        <dbReference type="ChEBI" id="CHEBI:48828"/>
    </cofactor>
    <text evidence="15">Binds 2 Zn(2+) or Co(2+) ions per subunit.</text>
</comment>
<comment type="similarity">
    <text evidence="2 15">Belongs to the peptidase M20A family. DapE subfamily.</text>
</comment>
<reference evidence="17" key="1">
    <citation type="journal article" date="2014" name="Int. J. Syst. Evol. Microbiol.">
        <title>Complete genome sequence of Corynebacterium casei LMG S-19264T (=DSM 44701T), isolated from a smear-ripened cheese.</title>
        <authorList>
            <consortium name="US DOE Joint Genome Institute (JGI-PGF)"/>
            <person name="Walter F."/>
            <person name="Albersmeier A."/>
            <person name="Kalinowski J."/>
            <person name="Ruckert C."/>
        </authorList>
    </citation>
    <scope>NUCLEOTIDE SEQUENCE</scope>
    <source>
        <strain evidence="17">CGMCC 1.12919</strain>
    </source>
</reference>
<keyword evidence="11 15" id="KW-0457">Lysine biosynthesis</keyword>
<organism evidence="17 18">
    <name type="scientific">Chelatococcus reniformis</name>
    <dbReference type="NCBI Taxonomy" id="1494448"/>
    <lineage>
        <taxon>Bacteria</taxon>
        <taxon>Pseudomonadati</taxon>
        <taxon>Pseudomonadota</taxon>
        <taxon>Alphaproteobacteria</taxon>
        <taxon>Hyphomicrobiales</taxon>
        <taxon>Chelatococcaceae</taxon>
        <taxon>Chelatococcus</taxon>
    </lineage>
</organism>
<reference evidence="17" key="2">
    <citation type="submission" date="2020-09" db="EMBL/GenBank/DDBJ databases">
        <authorList>
            <person name="Sun Q."/>
            <person name="Zhou Y."/>
        </authorList>
    </citation>
    <scope>NUCLEOTIDE SEQUENCE</scope>
    <source>
        <strain evidence="17">CGMCC 1.12919</strain>
    </source>
</reference>
<dbReference type="InterPro" id="IPR050072">
    <property type="entry name" value="Peptidase_M20A"/>
</dbReference>
<dbReference type="GO" id="GO:0009089">
    <property type="term" value="P:lysine biosynthetic process via diaminopimelate"/>
    <property type="evidence" value="ECO:0007669"/>
    <property type="project" value="UniProtKB-UniRule"/>
</dbReference>
<dbReference type="GO" id="GO:0019877">
    <property type="term" value="P:diaminopimelate biosynthetic process"/>
    <property type="evidence" value="ECO:0007669"/>
    <property type="project" value="UniProtKB-UniRule"/>
</dbReference>
<feature type="domain" description="Peptidase M20 dimerisation" evidence="16">
    <location>
        <begin position="180"/>
        <end position="285"/>
    </location>
</feature>
<accession>A0A916UNI3</accession>
<dbReference type="GO" id="GO:0008270">
    <property type="term" value="F:zinc ion binding"/>
    <property type="evidence" value="ECO:0007669"/>
    <property type="project" value="UniProtKB-UniRule"/>
</dbReference>
<dbReference type="Pfam" id="PF01546">
    <property type="entry name" value="Peptidase_M20"/>
    <property type="match status" value="1"/>
</dbReference>
<keyword evidence="18" id="KW-1185">Reference proteome</keyword>
<sequence length="390" mass="41205">MTTPLDLARTLLRCPSVTPEEGGALRALGEALAAGGFAVEHVTFSAPGTPDVANLYARYGTASPCLVLAGHTDVVPPGEAEAWSHDPFGGEVADGLLYGRGAVDMKGAIAAMAAAALAFTQKEPGFAGSIAFLITGDEEGPAVNGTVKLLEWAKAKGERFDHCLLGEPTNPDALGDMIKIGRRGSLTGRLTVHGTQGHVAYPHLADNPIPHLLRLLRALLETPLDRGTPRFDPSNLEVLTVDVGNGATNVIPASARAAFNVRFNDVWTPATLRGEIERRLDEAAGGARYDMEFLPTNAAAFVTEPGPFVELVAEAVAGETGRRPALSTTGGTSDARFIKDYCPVIEFGLVGQTMHQVDERVPVTDLDRLAAIYRRVLDRYFAADSRVAGG</sequence>
<feature type="binding site" evidence="15">
    <location>
        <position position="104"/>
    </location>
    <ligand>
        <name>Zn(2+)</name>
        <dbReference type="ChEBI" id="CHEBI:29105"/>
        <label>2</label>
    </ligand>
</feature>
<evidence type="ECO:0000256" key="3">
    <source>
        <dbReference type="ARBA" id="ARBA00011738"/>
    </source>
</evidence>
<dbReference type="InterPro" id="IPR005941">
    <property type="entry name" value="DapE_proteobac"/>
</dbReference>
<keyword evidence="12 15" id="KW-0170">Cobalt</keyword>
<dbReference type="PANTHER" id="PTHR43808">
    <property type="entry name" value="ACETYLORNITHINE DEACETYLASE"/>
    <property type="match status" value="1"/>
</dbReference>
<evidence type="ECO:0000313" key="17">
    <source>
        <dbReference type="EMBL" id="GGC79984.1"/>
    </source>
</evidence>
<comment type="subunit">
    <text evidence="3 15">Homodimer.</text>
</comment>
<evidence type="ECO:0000256" key="6">
    <source>
        <dbReference type="ARBA" id="ARBA00022605"/>
    </source>
</evidence>
<proteinExistence type="inferred from homology"/>
<evidence type="ECO:0000256" key="15">
    <source>
        <dbReference type="HAMAP-Rule" id="MF_01690"/>
    </source>
</evidence>
<dbReference type="GO" id="GO:0009014">
    <property type="term" value="F:succinyl-diaminopimelate desuccinylase activity"/>
    <property type="evidence" value="ECO:0007669"/>
    <property type="project" value="UniProtKB-UniRule"/>
</dbReference>
<evidence type="ECO:0000256" key="9">
    <source>
        <dbReference type="ARBA" id="ARBA00022833"/>
    </source>
</evidence>
<evidence type="ECO:0000256" key="1">
    <source>
        <dbReference type="ARBA" id="ARBA00005130"/>
    </source>
</evidence>
<dbReference type="NCBIfam" id="TIGR01246">
    <property type="entry name" value="dapE_proteo"/>
    <property type="match status" value="1"/>
</dbReference>
<evidence type="ECO:0000256" key="10">
    <source>
        <dbReference type="ARBA" id="ARBA00022915"/>
    </source>
</evidence>
<dbReference type="GO" id="GO:0050897">
    <property type="term" value="F:cobalt ion binding"/>
    <property type="evidence" value="ECO:0007669"/>
    <property type="project" value="UniProtKB-UniRule"/>
</dbReference>
<dbReference type="SUPFAM" id="SSF55031">
    <property type="entry name" value="Bacterial exopeptidase dimerisation domain"/>
    <property type="match status" value="1"/>
</dbReference>
<feature type="binding site" evidence="15">
    <location>
        <position position="139"/>
    </location>
    <ligand>
        <name>Zn(2+)</name>
        <dbReference type="ChEBI" id="CHEBI:29105"/>
        <label>2</label>
    </ligand>
</feature>
<evidence type="ECO:0000256" key="5">
    <source>
        <dbReference type="ARBA" id="ARBA00022391"/>
    </source>
</evidence>
<name>A0A916UNI3_9HYPH</name>
<comment type="caution">
    <text evidence="17">The sequence shown here is derived from an EMBL/GenBank/DDBJ whole genome shotgun (WGS) entry which is preliminary data.</text>
</comment>
<dbReference type="Gene3D" id="3.30.70.360">
    <property type="match status" value="1"/>
</dbReference>
<dbReference type="InterPro" id="IPR002933">
    <property type="entry name" value="Peptidase_M20"/>
</dbReference>
<evidence type="ECO:0000256" key="7">
    <source>
        <dbReference type="ARBA" id="ARBA00022723"/>
    </source>
</evidence>
<protein>
    <recommendedName>
        <fullName evidence="5 15">Succinyl-diaminopimelate desuccinylase</fullName>
        <shortName evidence="15">SDAP desuccinylase</shortName>
        <ecNumber evidence="4 15">3.5.1.18</ecNumber>
    </recommendedName>
    <alternativeName>
        <fullName evidence="13 15">N-succinyl-LL-2,6-diaminoheptanedioate amidohydrolase</fullName>
    </alternativeName>
</protein>
<gene>
    <name evidence="15 17" type="primary">dapE</name>
    <name evidence="17" type="ORF">GCM10010994_42480</name>
</gene>
<keyword evidence="10 15" id="KW-0220">Diaminopimelate biosynthesis</keyword>
<feature type="active site" description="Proton acceptor" evidence="15">
    <location>
        <position position="138"/>
    </location>
</feature>
<evidence type="ECO:0000256" key="13">
    <source>
        <dbReference type="ARBA" id="ARBA00031891"/>
    </source>
</evidence>
<dbReference type="PROSITE" id="PS00759">
    <property type="entry name" value="ARGE_DAPE_CPG2_2"/>
    <property type="match status" value="1"/>
</dbReference>